<feature type="compositionally biased region" description="Basic and acidic residues" evidence="1">
    <location>
        <begin position="46"/>
        <end position="56"/>
    </location>
</feature>
<dbReference type="GeneID" id="75910590"/>
<sequence>MPTGDKWLLTLASQETSSEDNATIQSYNVEERSSKFDSKTLSTSQRDWKENPDHGEGSQASPYSDQIPLHDGNDTDIVKNESREIMDEYSQQTVQDAIDTSGCWSIGEFSQDEEDLAPQPSNFREQALFSQIANSRDDIDDNSSYSSILGDISPRLSSDDFDNHNVEFDDLKDEGVSNGHDLKSRSKKLNNLETCVSGSDAELLPKQNVASALSLAAPPTFIPKAPVFISSKSTAFSVLNSSTKSDTSKRKHNQISSDSHEKITLVENGLSMKAKKLLEEDQHAHNQWDTDVRGYMAQLGSVAFLGPIYPNTQLFRIVNIMDDKGLVYTECIRIEEPPEEVVWKHVSAAENNLQDDNQVTWSPAESDDVDTNPQVIYFSFVNSSLSQPMRARFNQSQLVRIWPPWHEYLLEMDDGSVTTIKLVTQFITDAIY</sequence>
<name>A0AAD5EI02_UMBRA</name>
<comment type="caution">
    <text evidence="2">The sequence shown here is derived from an EMBL/GenBank/DDBJ whole genome shotgun (WGS) entry which is preliminary data.</text>
</comment>
<dbReference type="RefSeq" id="XP_051449207.1">
    <property type="nucleotide sequence ID" value="XM_051585240.1"/>
</dbReference>
<protein>
    <submittedName>
        <fullName evidence="2">Uncharacterized protein</fullName>
    </submittedName>
</protein>
<feature type="compositionally biased region" description="Polar residues" evidence="1">
    <location>
        <begin position="11"/>
        <end position="28"/>
    </location>
</feature>
<dbReference type="AlphaFoldDB" id="A0AAD5EI02"/>
<evidence type="ECO:0000313" key="2">
    <source>
        <dbReference type="EMBL" id="KAI8584203.1"/>
    </source>
</evidence>
<gene>
    <name evidence="2" type="ORF">K450DRAFT_218649</name>
</gene>
<organism evidence="2 3">
    <name type="scientific">Umbelopsis ramanniana AG</name>
    <dbReference type="NCBI Taxonomy" id="1314678"/>
    <lineage>
        <taxon>Eukaryota</taxon>
        <taxon>Fungi</taxon>
        <taxon>Fungi incertae sedis</taxon>
        <taxon>Mucoromycota</taxon>
        <taxon>Mucoromycotina</taxon>
        <taxon>Umbelopsidomycetes</taxon>
        <taxon>Umbelopsidales</taxon>
        <taxon>Umbelopsidaceae</taxon>
        <taxon>Umbelopsis</taxon>
    </lineage>
</organism>
<feature type="compositionally biased region" description="Basic and acidic residues" evidence="1">
    <location>
        <begin position="29"/>
        <end position="38"/>
    </location>
</feature>
<keyword evidence="3" id="KW-1185">Reference proteome</keyword>
<reference evidence="2" key="1">
    <citation type="submission" date="2021-06" db="EMBL/GenBank/DDBJ databases">
        <authorList>
            <consortium name="DOE Joint Genome Institute"/>
            <person name="Mondo S.J."/>
            <person name="Amses K.R."/>
            <person name="Simmons D.R."/>
            <person name="Longcore J.E."/>
            <person name="Seto K."/>
            <person name="Alves G.H."/>
            <person name="Bonds A.E."/>
            <person name="Quandt C.A."/>
            <person name="Davis W.J."/>
            <person name="Chang Y."/>
            <person name="Letcher P.M."/>
            <person name="Powell M.J."/>
            <person name="Kuo A."/>
            <person name="Labutti K."/>
            <person name="Pangilinan J."/>
            <person name="Andreopoulos W."/>
            <person name="Tritt A."/>
            <person name="Riley R."/>
            <person name="Hundley H."/>
            <person name="Johnson J."/>
            <person name="Lipzen A."/>
            <person name="Barry K."/>
            <person name="Berbee M.L."/>
            <person name="Buchler N.E."/>
            <person name="Grigoriev I.V."/>
            <person name="Spatafora J.W."/>
            <person name="Stajich J.E."/>
            <person name="James T.Y."/>
        </authorList>
    </citation>
    <scope>NUCLEOTIDE SEQUENCE</scope>
    <source>
        <strain evidence="2">AG</strain>
    </source>
</reference>
<accession>A0AAD5EI02</accession>
<feature type="region of interest" description="Disordered" evidence="1">
    <location>
        <begin position="1"/>
        <end position="75"/>
    </location>
</feature>
<reference evidence="2" key="2">
    <citation type="journal article" date="2022" name="Proc. Natl. Acad. Sci. U.S.A.">
        <title>Diploid-dominant life cycles characterize the early evolution of Fungi.</title>
        <authorList>
            <person name="Amses K.R."/>
            <person name="Simmons D.R."/>
            <person name="Longcore J.E."/>
            <person name="Mondo S.J."/>
            <person name="Seto K."/>
            <person name="Jeronimo G.H."/>
            <person name="Bonds A.E."/>
            <person name="Quandt C.A."/>
            <person name="Davis W.J."/>
            <person name="Chang Y."/>
            <person name="Federici B.A."/>
            <person name="Kuo A."/>
            <person name="LaButti K."/>
            <person name="Pangilinan J."/>
            <person name="Andreopoulos W."/>
            <person name="Tritt A."/>
            <person name="Riley R."/>
            <person name="Hundley H."/>
            <person name="Johnson J."/>
            <person name="Lipzen A."/>
            <person name="Barry K."/>
            <person name="Lang B.F."/>
            <person name="Cuomo C.A."/>
            <person name="Buchler N.E."/>
            <person name="Grigoriev I.V."/>
            <person name="Spatafora J.W."/>
            <person name="Stajich J.E."/>
            <person name="James T.Y."/>
        </authorList>
    </citation>
    <scope>NUCLEOTIDE SEQUENCE</scope>
    <source>
        <strain evidence="2">AG</strain>
    </source>
</reference>
<evidence type="ECO:0000256" key="1">
    <source>
        <dbReference type="SAM" id="MobiDB-lite"/>
    </source>
</evidence>
<evidence type="ECO:0000313" key="3">
    <source>
        <dbReference type="Proteomes" id="UP001206595"/>
    </source>
</evidence>
<dbReference type="EMBL" id="MU620893">
    <property type="protein sequence ID" value="KAI8584203.1"/>
    <property type="molecule type" value="Genomic_DNA"/>
</dbReference>
<dbReference type="Proteomes" id="UP001206595">
    <property type="component" value="Unassembled WGS sequence"/>
</dbReference>
<proteinExistence type="predicted"/>